<protein>
    <submittedName>
        <fullName evidence="8">Acetyl-CoA acetyltransferase</fullName>
        <ecNumber evidence="8">2.3.1.9</ecNumber>
    </submittedName>
</protein>
<dbReference type="InterPro" id="IPR020615">
    <property type="entry name" value="Thiolase_acyl_enz_int_AS"/>
</dbReference>
<feature type="domain" description="Thiolase N-terminal" evidence="6">
    <location>
        <begin position="5"/>
        <end position="236"/>
    </location>
</feature>
<dbReference type="InterPro" id="IPR020613">
    <property type="entry name" value="Thiolase_CS"/>
</dbReference>
<keyword evidence="3 5" id="KW-0012">Acyltransferase</keyword>
<sequence>MTTSYVIDAVRTPRGRGKAGKGALSGLHPQELLAQVLNTLQKRQGFDAREVDDVMAGCVSQVGEQGANLARNAVLAAGWPNEVPGVSLNRFCASGLQAVHFGAMAVGSGAMDLVISGGVESMSRVPMGSDGGGQDGGNTHLRERVFQVPQGISADLIATLEGFSREDLDALALRSQKNAARAIEEGRFAKSLFPVKDPHTGSVLLARDEFPRPDTTAEGLATLKPAFTTLGETVAGPKGETLDQLALAAYPRAKTIRHLHTAGNSSGIVDGAAGVLLASERYVRERGIKPRARIRAMTTLGSEPVLMLTAPAPASQKVLRLAGMKASDIDLWEINEAFAGVVLQTTRALGIDPERVNVNGGSIALGHPLGATGAMLLGTALDELERTGKQTALITLCVSGGQGIATVLERL</sequence>
<evidence type="ECO:0000313" key="8">
    <source>
        <dbReference type="EMBL" id="KFA88516.1"/>
    </source>
</evidence>
<feature type="active site" description="Acyl-thioester intermediate" evidence="4">
    <location>
        <position position="92"/>
    </location>
</feature>
<evidence type="ECO:0000256" key="3">
    <source>
        <dbReference type="ARBA" id="ARBA00023315"/>
    </source>
</evidence>
<dbReference type="Pfam" id="PF02803">
    <property type="entry name" value="Thiolase_C"/>
    <property type="match status" value="1"/>
</dbReference>
<dbReference type="PROSITE" id="PS00098">
    <property type="entry name" value="THIOLASE_1"/>
    <property type="match status" value="1"/>
</dbReference>
<dbReference type="CDD" id="cd00751">
    <property type="entry name" value="thiolase"/>
    <property type="match status" value="1"/>
</dbReference>
<evidence type="ECO:0000256" key="5">
    <source>
        <dbReference type="RuleBase" id="RU003557"/>
    </source>
</evidence>
<comment type="similarity">
    <text evidence="1 5">Belongs to the thiolase-like superfamily. Thiolase family.</text>
</comment>
<dbReference type="Proteomes" id="UP000028547">
    <property type="component" value="Unassembled WGS sequence"/>
</dbReference>
<dbReference type="NCBIfam" id="TIGR01930">
    <property type="entry name" value="AcCoA-C-Actrans"/>
    <property type="match status" value="1"/>
</dbReference>
<organism evidence="8 9">
    <name type="scientific">Archangium violaceum Cb vi76</name>
    <dbReference type="NCBI Taxonomy" id="1406225"/>
    <lineage>
        <taxon>Bacteria</taxon>
        <taxon>Pseudomonadati</taxon>
        <taxon>Myxococcota</taxon>
        <taxon>Myxococcia</taxon>
        <taxon>Myxococcales</taxon>
        <taxon>Cystobacterineae</taxon>
        <taxon>Archangiaceae</taxon>
        <taxon>Archangium</taxon>
    </lineage>
</organism>
<dbReference type="PROSITE" id="PS00737">
    <property type="entry name" value="THIOLASE_2"/>
    <property type="match status" value="1"/>
</dbReference>
<dbReference type="AlphaFoldDB" id="A0A084SJ81"/>
<reference evidence="8 9" key="1">
    <citation type="submission" date="2014-07" db="EMBL/GenBank/DDBJ databases">
        <title>Draft Genome Sequence of Gephyronic Acid Producer, Cystobacter violaceus Strain Cb vi76.</title>
        <authorList>
            <person name="Stevens D.C."/>
            <person name="Young J."/>
            <person name="Carmichael R."/>
            <person name="Tan J."/>
            <person name="Taylor R.E."/>
        </authorList>
    </citation>
    <scope>NUCLEOTIDE SEQUENCE [LARGE SCALE GENOMIC DNA]</scope>
    <source>
        <strain evidence="8 9">Cb vi76</strain>
    </source>
</reference>
<dbReference type="Gene3D" id="3.40.47.10">
    <property type="match status" value="2"/>
</dbReference>
<dbReference type="PIRSF" id="PIRSF000429">
    <property type="entry name" value="Ac-CoA_Ac_transf"/>
    <property type="match status" value="1"/>
</dbReference>
<feature type="active site" description="Proton acceptor" evidence="4">
    <location>
        <position position="367"/>
    </location>
</feature>
<dbReference type="SUPFAM" id="SSF53901">
    <property type="entry name" value="Thiolase-like"/>
    <property type="match status" value="2"/>
</dbReference>
<gene>
    <name evidence="8" type="ORF">Q664_40865</name>
</gene>
<evidence type="ECO:0000256" key="2">
    <source>
        <dbReference type="ARBA" id="ARBA00022679"/>
    </source>
</evidence>
<evidence type="ECO:0000256" key="4">
    <source>
        <dbReference type="PIRSR" id="PIRSR000429-1"/>
    </source>
</evidence>
<accession>A0A084SJ81</accession>
<dbReference type="Pfam" id="PF00108">
    <property type="entry name" value="Thiolase_N"/>
    <property type="match status" value="1"/>
</dbReference>
<evidence type="ECO:0000259" key="7">
    <source>
        <dbReference type="Pfam" id="PF02803"/>
    </source>
</evidence>
<dbReference type="InterPro" id="IPR020617">
    <property type="entry name" value="Thiolase_C"/>
</dbReference>
<feature type="domain" description="Thiolase C-terminal" evidence="7">
    <location>
        <begin position="289"/>
        <end position="410"/>
    </location>
</feature>
<dbReference type="RefSeq" id="WP_043408500.1">
    <property type="nucleotide sequence ID" value="NZ_JPMI01000290.1"/>
</dbReference>
<dbReference type="PANTHER" id="PTHR43365:SF1">
    <property type="entry name" value="ACETYL-COA C-ACYLTRANSFERASE"/>
    <property type="match status" value="1"/>
</dbReference>
<dbReference type="PANTHER" id="PTHR43365">
    <property type="entry name" value="BLR7806 PROTEIN"/>
    <property type="match status" value="1"/>
</dbReference>
<dbReference type="EMBL" id="JPMI01000290">
    <property type="protein sequence ID" value="KFA88516.1"/>
    <property type="molecule type" value="Genomic_DNA"/>
</dbReference>
<dbReference type="GO" id="GO:0003985">
    <property type="term" value="F:acetyl-CoA C-acetyltransferase activity"/>
    <property type="evidence" value="ECO:0007669"/>
    <property type="project" value="UniProtKB-EC"/>
</dbReference>
<keyword evidence="2 5" id="KW-0808">Transferase</keyword>
<dbReference type="InterPro" id="IPR002155">
    <property type="entry name" value="Thiolase"/>
</dbReference>
<proteinExistence type="inferred from homology"/>
<dbReference type="InterPro" id="IPR016039">
    <property type="entry name" value="Thiolase-like"/>
</dbReference>
<dbReference type="EC" id="2.3.1.9" evidence="8"/>
<dbReference type="NCBIfam" id="NF006090">
    <property type="entry name" value="PRK08242.1"/>
    <property type="match status" value="1"/>
</dbReference>
<feature type="active site" description="Proton acceptor" evidence="4">
    <location>
        <position position="397"/>
    </location>
</feature>
<evidence type="ECO:0000313" key="9">
    <source>
        <dbReference type="Proteomes" id="UP000028547"/>
    </source>
</evidence>
<dbReference type="InterPro" id="IPR020616">
    <property type="entry name" value="Thiolase_N"/>
</dbReference>
<evidence type="ECO:0000259" key="6">
    <source>
        <dbReference type="Pfam" id="PF00108"/>
    </source>
</evidence>
<name>A0A084SJ81_9BACT</name>
<comment type="caution">
    <text evidence="8">The sequence shown here is derived from an EMBL/GenBank/DDBJ whole genome shotgun (WGS) entry which is preliminary data.</text>
</comment>
<evidence type="ECO:0000256" key="1">
    <source>
        <dbReference type="ARBA" id="ARBA00010982"/>
    </source>
</evidence>